<dbReference type="GO" id="GO:0007411">
    <property type="term" value="P:axon guidance"/>
    <property type="evidence" value="ECO:0000318"/>
    <property type="project" value="GO_Central"/>
</dbReference>
<dbReference type="GeneID" id="20208681"/>
<dbReference type="PROSITE" id="PS50835">
    <property type="entry name" value="IG_LIKE"/>
    <property type="match status" value="1"/>
</dbReference>
<dbReference type="InParanoid" id="T1FIN2"/>
<feature type="transmembrane region" description="Helical" evidence="3">
    <location>
        <begin position="1209"/>
        <end position="1227"/>
    </location>
</feature>
<evidence type="ECO:0000256" key="2">
    <source>
        <dbReference type="SAM" id="MobiDB-lite"/>
    </source>
</evidence>
<reference evidence="6" key="3">
    <citation type="submission" date="2015-06" db="UniProtKB">
        <authorList>
            <consortium name="EnsemblMetazoa"/>
        </authorList>
    </citation>
    <scope>IDENTIFICATION</scope>
</reference>
<keyword evidence="3" id="KW-0472">Membrane</keyword>
<keyword evidence="3" id="KW-0812">Transmembrane</keyword>
<evidence type="ECO:0000259" key="4">
    <source>
        <dbReference type="PROSITE" id="PS50835"/>
    </source>
</evidence>
<dbReference type="PANTHER" id="PTHR13817:SF73">
    <property type="entry name" value="FIBRONECTIN TYPE-III DOMAIN-CONTAINING PROTEIN"/>
    <property type="match status" value="1"/>
</dbReference>
<dbReference type="InterPro" id="IPR013098">
    <property type="entry name" value="Ig_I-set"/>
</dbReference>
<dbReference type="GO" id="GO:0005886">
    <property type="term" value="C:plasma membrane"/>
    <property type="evidence" value="ECO:0000318"/>
    <property type="project" value="GO_Central"/>
</dbReference>
<gene>
    <name evidence="6" type="primary">20208681</name>
    <name evidence="5" type="ORF">HELRODRAFT_182722</name>
</gene>
<dbReference type="GO" id="GO:0007156">
    <property type="term" value="P:homophilic cell adhesion via plasma membrane adhesion molecules"/>
    <property type="evidence" value="ECO:0000318"/>
    <property type="project" value="GO_Central"/>
</dbReference>
<dbReference type="KEGG" id="hro:HELRODRAFT_182722"/>
<accession>T1FIN2</accession>
<dbReference type="SMART" id="SM00409">
    <property type="entry name" value="IG"/>
    <property type="match status" value="1"/>
</dbReference>
<keyword evidence="7" id="KW-1185">Reference proteome</keyword>
<dbReference type="PANTHER" id="PTHR13817">
    <property type="entry name" value="TITIN"/>
    <property type="match status" value="1"/>
</dbReference>
<evidence type="ECO:0000313" key="5">
    <source>
        <dbReference type="EMBL" id="ESN90225.1"/>
    </source>
</evidence>
<evidence type="ECO:0000256" key="1">
    <source>
        <dbReference type="ARBA" id="ARBA00022737"/>
    </source>
</evidence>
<reference evidence="5 7" key="2">
    <citation type="journal article" date="2013" name="Nature">
        <title>Insights into bilaterian evolution from three spiralian genomes.</title>
        <authorList>
            <person name="Simakov O."/>
            <person name="Marletaz F."/>
            <person name="Cho S.J."/>
            <person name="Edsinger-Gonzales E."/>
            <person name="Havlak P."/>
            <person name="Hellsten U."/>
            <person name="Kuo D.H."/>
            <person name="Larsson T."/>
            <person name="Lv J."/>
            <person name="Arendt D."/>
            <person name="Savage R."/>
            <person name="Osoegawa K."/>
            <person name="de Jong P."/>
            <person name="Grimwood J."/>
            <person name="Chapman J.A."/>
            <person name="Shapiro H."/>
            <person name="Aerts A."/>
            <person name="Otillar R.P."/>
            <person name="Terry A.Y."/>
            <person name="Boore J.L."/>
            <person name="Grigoriev I.V."/>
            <person name="Lindberg D.R."/>
            <person name="Seaver E.C."/>
            <person name="Weisblat D.A."/>
            <person name="Putnam N.H."/>
            <person name="Rokhsar D.S."/>
        </authorList>
    </citation>
    <scope>NUCLEOTIDE SEQUENCE</scope>
</reference>
<feature type="compositionally biased region" description="Acidic residues" evidence="2">
    <location>
        <begin position="654"/>
        <end position="663"/>
    </location>
</feature>
<dbReference type="InterPro" id="IPR003599">
    <property type="entry name" value="Ig_sub"/>
</dbReference>
<dbReference type="SUPFAM" id="SSF48726">
    <property type="entry name" value="Immunoglobulin"/>
    <property type="match status" value="1"/>
</dbReference>
<evidence type="ECO:0000256" key="3">
    <source>
        <dbReference type="SAM" id="Phobius"/>
    </source>
</evidence>
<dbReference type="GO" id="GO:0098632">
    <property type="term" value="F:cell-cell adhesion mediator activity"/>
    <property type="evidence" value="ECO:0000318"/>
    <property type="project" value="GO_Central"/>
</dbReference>
<dbReference type="HOGENOM" id="CLU_267086_0_0_1"/>
<dbReference type="GO" id="GO:0070593">
    <property type="term" value="P:dendrite self-avoidance"/>
    <property type="evidence" value="ECO:0000318"/>
    <property type="project" value="GO_Central"/>
</dbReference>
<feature type="region of interest" description="Disordered" evidence="2">
    <location>
        <begin position="638"/>
        <end position="664"/>
    </location>
</feature>
<feature type="domain" description="Ig-like" evidence="4">
    <location>
        <begin position="16"/>
        <end position="113"/>
    </location>
</feature>
<keyword evidence="3" id="KW-1133">Transmembrane helix</keyword>
<sequence>MASEHFCKIKLRLQAPEFEERIATFQELHLPGDVQFVCQHRSQPAAQVKWYKDDVPLEGQDDCRMNFLNNFDSQNNVAVSSLLIKAVKKTDEGAYRCTLENREGLASTTGYLSVLDPQCNITDVEPFDLQHIQSLLQMKQSTDSIVSLLQQQEDNNTAGCGKLLSLDSNNVKTSDKIILTLAAEVINDSHNNNEEIGANNINSSISAPNITNNLTFASGRREEAHSKSIPTVLTIYNDSDISSVFTNATHASQKSAPTLKRFPKRSNSLTSAKKKISFDDDFQLKKCPIADKRHEYRERYGCYGGCSRYADDNTYGCYGRYTAYRRESEELITEAKSIIDGIVGCKDMVTLSSGKISSTSNNNINTSITSAMINDRDKNIGGSPQQQTVVNIYTAIKDSESDVFSLRKNFKTVEIASKLERSISDEKNHLYDFIKTRSTCNTNGKYDLVEKKTDNLPDNYTKINKSDNICNASSSIENEDLVTKSHDQCDNDVCDPDNTKCLSMRSANIASPSTLSDMNHCKHFCLGSDGFDKNNKTNELISKFSDVFTNNRNINANKPNVNNNINNAPLISNISLPNDQKNKNFLSVKSEKIFNSKNINKIRLNCAKSGLSCAMNKEAAPKEFLQNQYADSYLAGKLQQPQTGHRTFESPYDEKEEDADDGDGGVKDAGLCAGDCAYDDRNTLNEPECKNKQGMKHEKQGGWLATDDLPSLLMQLQQEIFLSQSYKQQLQPEQLNHYLQQLKLQQHLDLMQLSLLQNENRESMTTSPSKQQLTQQPTQKTQQPKSMQHFKVTNRGQIEEKFKESTMIQKFQPVDTIQHQQQQLHSTENFAQINQSKQHQQEFMRQQNNQILYQNQTQNQRKNHEIFPLEQTKQVFQQNERMNEGGKLMDSVDQFDPSKLQNISLDSTQSARASSNSVQSKVKFADSSQLSINRFSKNKQIFNLFNDKPLLNYKTKITPQNLKILSSNEIPKTFLSDENPRPPFNNENRIPRFKIGSSPNKQFERRNELATFKKSKNSLQKNKQFSKFKKHKLVHRKGSDSTSSGCNSTFPQVNELMYQKASDSKPKDVSFQRKTHAKILSKGGKLSGEKFEKHSLHFTEANPITLRRRSVKYSRCKYTKHDEPQRANLVSRSSSTAFNERKPALDEDLFTDMETTDIETVVTGRDAIKNNELNWSGIFIEMFLYPKMMVVFFVLFATIFFVYLESNPLYAVICVGILWAIISYISPTYNDNNTTTN</sequence>
<dbReference type="EMBL" id="KB097761">
    <property type="protein sequence ID" value="ESN90225.1"/>
    <property type="molecule type" value="Genomic_DNA"/>
</dbReference>
<dbReference type="InterPro" id="IPR036179">
    <property type="entry name" value="Ig-like_dom_sf"/>
</dbReference>
<dbReference type="RefSeq" id="XP_009031699.1">
    <property type="nucleotide sequence ID" value="XM_009033451.1"/>
</dbReference>
<dbReference type="InterPro" id="IPR003598">
    <property type="entry name" value="Ig_sub2"/>
</dbReference>
<reference evidence="7" key="1">
    <citation type="submission" date="2012-12" db="EMBL/GenBank/DDBJ databases">
        <authorList>
            <person name="Hellsten U."/>
            <person name="Grimwood J."/>
            <person name="Chapman J.A."/>
            <person name="Shapiro H."/>
            <person name="Aerts A."/>
            <person name="Otillar R.P."/>
            <person name="Terry A.Y."/>
            <person name="Boore J.L."/>
            <person name="Simakov O."/>
            <person name="Marletaz F."/>
            <person name="Cho S.-J."/>
            <person name="Edsinger-Gonzales E."/>
            <person name="Havlak P."/>
            <person name="Kuo D.-H."/>
            <person name="Larsson T."/>
            <person name="Lv J."/>
            <person name="Arendt D."/>
            <person name="Savage R."/>
            <person name="Osoegawa K."/>
            <person name="de Jong P."/>
            <person name="Lindberg D.R."/>
            <person name="Seaver E.C."/>
            <person name="Weisblat D.A."/>
            <person name="Putnam N.H."/>
            <person name="Grigoriev I.V."/>
            <person name="Rokhsar D.S."/>
        </authorList>
    </citation>
    <scope>NUCLEOTIDE SEQUENCE</scope>
</reference>
<feature type="transmembrane region" description="Helical" evidence="3">
    <location>
        <begin position="1183"/>
        <end position="1204"/>
    </location>
</feature>
<dbReference type="OrthoDB" id="10253954at2759"/>
<organism evidence="6 7">
    <name type="scientific">Helobdella robusta</name>
    <name type="common">Californian leech</name>
    <dbReference type="NCBI Taxonomy" id="6412"/>
    <lineage>
        <taxon>Eukaryota</taxon>
        <taxon>Metazoa</taxon>
        <taxon>Spiralia</taxon>
        <taxon>Lophotrochozoa</taxon>
        <taxon>Annelida</taxon>
        <taxon>Clitellata</taxon>
        <taxon>Hirudinea</taxon>
        <taxon>Rhynchobdellida</taxon>
        <taxon>Glossiphoniidae</taxon>
        <taxon>Helobdella</taxon>
    </lineage>
</organism>
<dbReference type="InterPro" id="IPR050964">
    <property type="entry name" value="Striated_Muscle_Regulatory"/>
</dbReference>
<dbReference type="GO" id="GO:0030424">
    <property type="term" value="C:axon"/>
    <property type="evidence" value="ECO:0000318"/>
    <property type="project" value="GO_Central"/>
</dbReference>
<dbReference type="InterPro" id="IPR007110">
    <property type="entry name" value="Ig-like_dom"/>
</dbReference>
<dbReference type="SMART" id="SM00408">
    <property type="entry name" value="IGc2"/>
    <property type="match status" value="1"/>
</dbReference>
<dbReference type="CDD" id="cd00096">
    <property type="entry name" value="Ig"/>
    <property type="match status" value="1"/>
</dbReference>
<dbReference type="EnsemblMetazoa" id="HelroT182722">
    <property type="protein sequence ID" value="HelroP182722"/>
    <property type="gene ID" value="HelroG182722"/>
</dbReference>
<feature type="region of interest" description="Disordered" evidence="2">
    <location>
        <begin position="761"/>
        <end position="790"/>
    </location>
</feature>
<evidence type="ECO:0000313" key="6">
    <source>
        <dbReference type="EnsemblMetazoa" id="HelroP182722"/>
    </source>
</evidence>
<dbReference type="AlphaFoldDB" id="T1FIN2"/>
<dbReference type="InterPro" id="IPR013783">
    <property type="entry name" value="Ig-like_fold"/>
</dbReference>
<dbReference type="Pfam" id="PF07679">
    <property type="entry name" value="I-set"/>
    <property type="match status" value="1"/>
</dbReference>
<dbReference type="Gene3D" id="2.60.40.10">
    <property type="entry name" value="Immunoglobulins"/>
    <property type="match status" value="1"/>
</dbReference>
<protein>
    <recommendedName>
        <fullName evidence="4">Ig-like domain-containing protein</fullName>
    </recommendedName>
</protein>
<dbReference type="CTD" id="20208681"/>
<name>T1FIN2_HELRO</name>
<dbReference type="Proteomes" id="UP000015101">
    <property type="component" value="Unassembled WGS sequence"/>
</dbReference>
<keyword evidence="1" id="KW-0677">Repeat</keyword>
<evidence type="ECO:0000313" key="7">
    <source>
        <dbReference type="Proteomes" id="UP000015101"/>
    </source>
</evidence>
<feature type="compositionally biased region" description="Low complexity" evidence="2">
    <location>
        <begin position="765"/>
        <end position="786"/>
    </location>
</feature>
<dbReference type="EMBL" id="AMQM01008351">
    <property type="status" value="NOT_ANNOTATED_CDS"/>
    <property type="molecule type" value="Genomic_DNA"/>
</dbReference>
<feature type="region of interest" description="Disordered" evidence="2">
    <location>
        <begin position="974"/>
        <end position="1001"/>
    </location>
</feature>
<proteinExistence type="predicted"/>